<protein>
    <recommendedName>
        <fullName evidence="6">Leucine-rich repeat-containing N-terminal plant-type domain-containing protein</fullName>
    </recommendedName>
</protein>
<organism evidence="4 5">
    <name type="scientific">Tetradesmus obliquus</name>
    <name type="common">Green alga</name>
    <name type="synonym">Acutodesmus obliquus</name>
    <dbReference type="NCBI Taxonomy" id="3088"/>
    <lineage>
        <taxon>Eukaryota</taxon>
        <taxon>Viridiplantae</taxon>
        <taxon>Chlorophyta</taxon>
        <taxon>core chlorophytes</taxon>
        <taxon>Chlorophyceae</taxon>
        <taxon>CS clade</taxon>
        <taxon>Sphaeropleales</taxon>
        <taxon>Scenedesmaceae</taxon>
        <taxon>Tetradesmus</taxon>
    </lineage>
</organism>
<gene>
    <name evidence="4" type="ORF">OEZ85_001346</name>
</gene>
<reference evidence="4 5" key="1">
    <citation type="submission" date="2023-05" db="EMBL/GenBank/DDBJ databases">
        <title>A 100% complete, gapless, phased diploid assembly of the Scenedesmus obliquus UTEX 3031 genome.</title>
        <authorList>
            <person name="Biondi T.C."/>
            <person name="Hanschen E.R."/>
            <person name="Kwon T."/>
            <person name="Eng W."/>
            <person name="Kruse C.P.S."/>
            <person name="Koehler S.I."/>
            <person name="Kunde Y."/>
            <person name="Gleasner C.D."/>
            <person name="You Mak K.T."/>
            <person name="Polle J."/>
            <person name="Hovde B.T."/>
            <person name="Starkenburg S.R."/>
        </authorList>
    </citation>
    <scope>NUCLEOTIDE SEQUENCE [LARGE SCALE GENOMIC DNA]</scope>
    <source>
        <strain evidence="4 5">DOE0152z</strain>
    </source>
</reference>
<dbReference type="PANTHER" id="PTHR48065">
    <property type="entry name" value="OS10G0469600 PROTEIN"/>
    <property type="match status" value="1"/>
</dbReference>
<accession>A0ABY8UNH9</accession>
<dbReference type="SMART" id="SM00369">
    <property type="entry name" value="LRR_TYP"/>
    <property type="match status" value="5"/>
</dbReference>
<sequence length="975" mass="104264">MAADASYSAWQQLAYLDISGNRLFALDNLGLPFTWLGNPTNVLPTEWEILSLSVLRARGCNLTSATSTELAIWTNMTQDTGLINRLRVLDIGDNPELSFTDMEMIFGQMRLWELYIDDTQISLGIGQFGWPHLPCTLEASNNTQLPQAPIDTSDNSVCRSDPTDEWQALLDWQATWTISNPLPGWKPAPDFFSTLSALIVFRIPGANIGADLTTLDMSSSWMLEDLDLSGSPGVTGQLSASWPAWMPYLKQLSLSGATNLGSIPAQWGSSVHWQESMVQLHLSKCGLSSVLPTPWNLVNLTHLDLSSNALTGSVTAVFSSILEQLDLSNNPGLTGSWQGIDRGALGSLTVLKLSNVSFSGFFPPGLLDAPLTILQASSSGFTGPLPDFTNSSSAAEMLQQIRLDGNTFTGEIPASYADLLQLKCLRLMNNPGLCGAVPQNLPCFDTRNTNLGKLCADTAQPAQTSTNGKVDITCRIPSLSQPDCAPDGGTLTNSTLQYSSGWTPDGRALDDISIALGLSDKIWPYASPCSFFAAAFNMAAGGSEAAAVAFLAEHGFACKEIDIDGNLHMRVTALDLSALVVKGKIPTDKLRLVPEVVQLQYLELLRAEGQSMQLSTIPAGLSTLTRLQSLKLSVANLSGPLPDISNLTALQELELHHNALNGSLPAFLPLNLERLLINNNKLSGTLPAYNSSANVLQEFDASYNDLTGLLRPEWAASMGGLKALLLNNNNISGSLPPEWSGLVGLTSLDLSVNWLSGQLPIAWSNMTIMQKLSLSYNSFNGGLPADWGVMSTPAMSSLRSFSCAECGLSGPLPNWGDATACNGILEHFDVWGNAFTGAVPASMEGWLPLQHFDVSENQLTGVFSGTPHCSLDGLGTLKVARNNLTGPVPASWGSFIALQLLDASFNNFTGPIPIFPPNTLQQLYLDHNALTGSVPAAFGAKPSLWCWSLHNNPGVCGALPSGTRCFDQANTSIGV</sequence>
<dbReference type="PANTHER" id="PTHR48065:SF75">
    <property type="entry name" value="LEUCINE-RICH REPEAT-CONTAINING N-TERMINAL PLANT-TYPE DOMAIN-CONTAINING PROTEIN"/>
    <property type="match status" value="1"/>
</dbReference>
<dbReference type="SUPFAM" id="SSF52047">
    <property type="entry name" value="RNI-like"/>
    <property type="match status" value="1"/>
</dbReference>
<dbReference type="Pfam" id="PF00560">
    <property type="entry name" value="LRR_1"/>
    <property type="match status" value="3"/>
</dbReference>
<name>A0ABY8UNH9_TETOB</name>
<evidence type="ECO:0000256" key="3">
    <source>
        <dbReference type="ARBA" id="ARBA00022737"/>
    </source>
</evidence>
<evidence type="ECO:0000256" key="2">
    <source>
        <dbReference type="ARBA" id="ARBA00022614"/>
    </source>
</evidence>
<dbReference type="InterPro" id="IPR001611">
    <property type="entry name" value="Leu-rich_rpt"/>
</dbReference>
<comment type="subcellular location">
    <subcellularLocation>
        <location evidence="1">Cytoplasm</location>
        <location evidence="1">Cytoskeleton</location>
        <location evidence="1">Cilium axoneme</location>
    </subcellularLocation>
</comment>
<evidence type="ECO:0000256" key="1">
    <source>
        <dbReference type="ARBA" id="ARBA00004430"/>
    </source>
</evidence>
<dbReference type="Gene3D" id="3.80.10.10">
    <property type="entry name" value="Ribonuclease Inhibitor"/>
    <property type="match status" value="6"/>
</dbReference>
<keyword evidence="5" id="KW-1185">Reference proteome</keyword>
<dbReference type="Proteomes" id="UP001244341">
    <property type="component" value="Chromosome 15b"/>
</dbReference>
<evidence type="ECO:0008006" key="6">
    <source>
        <dbReference type="Google" id="ProtNLM"/>
    </source>
</evidence>
<evidence type="ECO:0000313" key="5">
    <source>
        <dbReference type="Proteomes" id="UP001244341"/>
    </source>
</evidence>
<dbReference type="SUPFAM" id="SSF52058">
    <property type="entry name" value="L domain-like"/>
    <property type="match status" value="3"/>
</dbReference>
<evidence type="ECO:0000313" key="4">
    <source>
        <dbReference type="EMBL" id="WIA22991.1"/>
    </source>
</evidence>
<keyword evidence="2" id="KW-0433">Leucine-rich repeat</keyword>
<keyword evidence="3" id="KW-0677">Repeat</keyword>
<dbReference type="EMBL" id="CP126222">
    <property type="protein sequence ID" value="WIA22991.1"/>
    <property type="molecule type" value="Genomic_DNA"/>
</dbReference>
<dbReference type="InterPro" id="IPR032675">
    <property type="entry name" value="LRR_dom_sf"/>
</dbReference>
<proteinExistence type="predicted"/>
<dbReference type="InterPro" id="IPR003591">
    <property type="entry name" value="Leu-rich_rpt_typical-subtyp"/>
</dbReference>